<dbReference type="AlphaFoldDB" id="A0A6A2ZAW5"/>
<evidence type="ECO:0000313" key="2">
    <source>
        <dbReference type="EMBL" id="KAE8688630.1"/>
    </source>
</evidence>
<reference evidence="2" key="1">
    <citation type="submission" date="2019-09" db="EMBL/GenBank/DDBJ databases">
        <title>Draft genome information of white flower Hibiscus syriacus.</title>
        <authorList>
            <person name="Kim Y.-M."/>
        </authorList>
    </citation>
    <scope>NUCLEOTIDE SEQUENCE [LARGE SCALE GENOMIC DNA]</scope>
    <source>
        <strain evidence="2">YM2019G1</strain>
    </source>
</reference>
<feature type="binding site" evidence="1">
    <location>
        <position position="44"/>
    </location>
    <ligand>
        <name>ATP</name>
        <dbReference type="ChEBI" id="CHEBI:30616"/>
    </ligand>
</feature>
<dbReference type="Gene3D" id="3.30.200.20">
    <property type="entry name" value="Phosphorylase Kinase, domain 1"/>
    <property type="match status" value="1"/>
</dbReference>
<gene>
    <name evidence="2" type="ORF">F3Y22_tig00110962pilonHSYRG00077</name>
</gene>
<accession>A0A6A2ZAW5</accession>
<proteinExistence type="predicted"/>
<protein>
    <submittedName>
        <fullName evidence="2">Rab3 GTPase-activating protein catalytic subunit isoform 5</fullName>
    </submittedName>
</protein>
<comment type="caution">
    <text evidence="2">The sequence shown here is derived from an EMBL/GenBank/DDBJ whole genome shotgun (WGS) entry which is preliminary data.</text>
</comment>
<dbReference type="EMBL" id="VEPZ02001184">
    <property type="protein sequence ID" value="KAE8688630.1"/>
    <property type="molecule type" value="Genomic_DNA"/>
</dbReference>
<keyword evidence="1" id="KW-0067">ATP-binding</keyword>
<keyword evidence="1" id="KW-0547">Nucleotide-binding</keyword>
<dbReference type="SUPFAM" id="SSF56112">
    <property type="entry name" value="Protein kinase-like (PK-like)"/>
    <property type="match status" value="1"/>
</dbReference>
<sequence>MTEMDLSKKVADRYLKHEVLGKGTYGVVYKVIDTKTGKTVAIKKIWLGKQKEGTDLEAVIRDWNMEAPSFVSRARIALHSAAAKAERVLTDLKSDLDCELSYPNEFKNESPTREDDSKALTFCQVLSMVKHSKWMPANLGTKQEWQERFKNIRLGRKGVEDSEKVENSTTAVAFYDENLYFLKVKNDIESKALEAIPSVDILNTMDTNNFPPTSVIKQLTLAVESECDMLFDNGSESFRMYFDAESFNTVLLNQSALNHSELVYGVLIFLWLPFGSMDGSNFKSMKDLLASSGYSSPLKEMTDLAFSIVKSLVLRYKEDKLASDFDDDARVLALIHHLFDTGRYILLIGLKLSRAMRLTLRLQEVICAVNCGIQPSRYHPLNKHFSSMRICQWKEF</sequence>
<keyword evidence="3" id="KW-1185">Reference proteome</keyword>
<evidence type="ECO:0000256" key="1">
    <source>
        <dbReference type="PROSITE-ProRule" id="PRU10141"/>
    </source>
</evidence>
<dbReference type="InterPro" id="IPR011009">
    <property type="entry name" value="Kinase-like_dom_sf"/>
</dbReference>
<dbReference type="PROSITE" id="PS00107">
    <property type="entry name" value="PROTEIN_KINASE_ATP"/>
    <property type="match status" value="1"/>
</dbReference>
<dbReference type="Proteomes" id="UP000436088">
    <property type="component" value="Unassembled WGS sequence"/>
</dbReference>
<dbReference type="InterPro" id="IPR017441">
    <property type="entry name" value="Protein_kinase_ATP_BS"/>
</dbReference>
<organism evidence="2 3">
    <name type="scientific">Hibiscus syriacus</name>
    <name type="common">Rose of Sharon</name>
    <dbReference type="NCBI Taxonomy" id="106335"/>
    <lineage>
        <taxon>Eukaryota</taxon>
        <taxon>Viridiplantae</taxon>
        <taxon>Streptophyta</taxon>
        <taxon>Embryophyta</taxon>
        <taxon>Tracheophyta</taxon>
        <taxon>Spermatophyta</taxon>
        <taxon>Magnoliopsida</taxon>
        <taxon>eudicotyledons</taxon>
        <taxon>Gunneridae</taxon>
        <taxon>Pentapetalae</taxon>
        <taxon>rosids</taxon>
        <taxon>malvids</taxon>
        <taxon>Malvales</taxon>
        <taxon>Malvaceae</taxon>
        <taxon>Malvoideae</taxon>
        <taxon>Hibiscus</taxon>
    </lineage>
</organism>
<dbReference type="GO" id="GO:0005524">
    <property type="term" value="F:ATP binding"/>
    <property type="evidence" value="ECO:0007669"/>
    <property type="project" value="UniProtKB-UniRule"/>
</dbReference>
<name>A0A6A2ZAW5_HIBSY</name>
<evidence type="ECO:0000313" key="3">
    <source>
        <dbReference type="Proteomes" id="UP000436088"/>
    </source>
</evidence>